<dbReference type="Gene3D" id="3.60.10.10">
    <property type="entry name" value="Endonuclease/exonuclease/phosphatase"/>
    <property type="match status" value="1"/>
</dbReference>
<dbReference type="EMBL" id="SRMI01000003">
    <property type="protein sequence ID" value="TVY74755.1"/>
    <property type="molecule type" value="Genomic_DNA"/>
</dbReference>
<dbReference type="GO" id="GO:0003964">
    <property type="term" value="F:RNA-directed DNA polymerase activity"/>
    <property type="evidence" value="ECO:0007669"/>
    <property type="project" value="UniProtKB-KW"/>
</dbReference>
<comment type="caution">
    <text evidence="3">The sequence shown here is derived from an EMBL/GenBank/DDBJ whole genome shotgun (WGS) entry which is preliminary data.</text>
</comment>
<dbReference type="Proteomes" id="UP000320707">
    <property type="component" value="Unassembled WGS sequence"/>
</dbReference>
<gene>
    <name evidence="3" type="ORF">Focb16_v005415</name>
</gene>
<protein>
    <submittedName>
        <fullName evidence="3">Putative RNA-directed DNA polymerase from transposon X-element</fullName>
    </submittedName>
</protein>
<dbReference type="InterPro" id="IPR036691">
    <property type="entry name" value="Endo/exonu/phosph_ase_sf"/>
</dbReference>
<keyword evidence="3" id="KW-0695">RNA-directed DNA polymerase</keyword>
<dbReference type="Pfam" id="PF14529">
    <property type="entry name" value="Exo_endo_phos_2"/>
    <property type="match status" value="1"/>
</dbReference>
<dbReference type="AlphaFoldDB" id="A0A559LKF9"/>
<evidence type="ECO:0000259" key="2">
    <source>
        <dbReference type="Pfam" id="PF14529"/>
    </source>
</evidence>
<dbReference type="PANTHER" id="PTHR47510">
    <property type="entry name" value="REVERSE TRANSCRIPTASE DOMAIN-CONTAINING PROTEIN"/>
    <property type="match status" value="1"/>
</dbReference>
<reference evidence="3 4" key="1">
    <citation type="journal article" date="2019" name="Microbiol. Resour. Announc.">
        <title>High-quality draft genome sequence of Fusarium oxysporum f. sp. cubense strain 160527, a causal agent of Panama disease.</title>
        <authorList>
            <person name="Asai S."/>
            <person name="Ayukawa Y."/>
            <person name="Gan P."/>
            <person name="Masuda S."/>
            <person name="Komatsu K."/>
            <person name="Shirasu K."/>
            <person name="Arie T."/>
        </authorList>
    </citation>
    <scope>NUCLEOTIDE SEQUENCE [LARGE SCALE GENOMIC DNA]</scope>
    <source>
        <strain evidence="3 4">160527</strain>
    </source>
</reference>
<sequence length="457" mass="51694">MATLLRDPDIGRYDILAIQEPWKNPFDTTTHHPAKDQFHLCYPDKSHDHPARVCFFINKRLDHSKWHFKEESRDLCSLDLALGTEEEQQIVIHNVYNPTQTATERGSTLPLLDQAIERSSHHEQIIVGDFNLHHELWGGDRVLQADPNATELIAIMEDYCLTSNLAPGTITYEERDGRTTIDLCLTTPGLVDRLIQCEIAADIDHDSDHLPIVTSLNLTIVQLPAKATRNWKAIDEKTFVRCLQRELPPQRRPRTKTALDRHTEEVIAAITAAVDEAVPNTTPSPRSKPGWNKECAEALAESKRLRRQHSLYHTDETWEAYRTARNHKGRVIKKALKQIHRDKVEEAAQSPASLWRIAKWARNRHNQSPNVTPTLVDPATQQQANSPVEKAELFRKTFFPSPPGTDLSDIEDASYPVPITIPPITTREVEEAIEESAPLKAPGPDGITNRALQIALP</sequence>
<organism evidence="3 4">
    <name type="scientific">Fusarium oxysporum f. sp. cubense</name>
    <dbReference type="NCBI Taxonomy" id="61366"/>
    <lineage>
        <taxon>Eukaryota</taxon>
        <taxon>Fungi</taxon>
        <taxon>Dikarya</taxon>
        <taxon>Ascomycota</taxon>
        <taxon>Pezizomycotina</taxon>
        <taxon>Sordariomycetes</taxon>
        <taxon>Hypocreomycetidae</taxon>
        <taxon>Hypocreales</taxon>
        <taxon>Nectriaceae</taxon>
        <taxon>Fusarium</taxon>
        <taxon>Fusarium oxysporum species complex</taxon>
    </lineage>
</organism>
<dbReference type="InterPro" id="IPR005135">
    <property type="entry name" value="Endo/exonuclease/phosphatase"/>
</dbReference>
<dbReference type="SUPFAM" id="SSF56219">
    <property type="entry name" value="DNase I-like"/>
    <property type="match status" value="1"/>
</dbReference>
<proteinExistence type="predicted"/>
<keyword evidence="3" id="KW-0808">Transferase</keyword>
<keyword evidence="3" id="KW-0548">Nucleotidyltransferase</keyword>
<evidence type="ECO:0000313" key="4">
    <source>
        <dbReference type="Proteomes" id="UP000320707"/>
    </source>
</evidence>
<name>A0A559LKF9_FUSOC</name>
<accession>A0A559LKF9</accession>
<dbReference type="PANTHER" id="PTHR47510:SF3">
    <property type="entry name" value="ENDO_EXONUCLEASE_PHOSPHATASE DOMAIN-CONTAINING PROTEIN"/>
    <property type="match status" value="1"/>
</dbReference>
<evidence type="ECO:0000313" key="3">
    <source>
        <dbReference type="EMBL" id="TVY74755.1"/>
    </source>
</evidence>
<evidence type="ECO:0000256" key="1">
    <source>
        <dbReference type="SAM" id="MobiDB-lite"/>
    </source>
</evidence>
<feature type="region of interest" description="Disordered" evidence="1">
    <location>
        <begin position="436"/>
        <end position="457"/>
    </location>
</feature>
<feature type="domain" description="Endonuclease/exonuclease/phosphatase" evidence="2">
    <location>
        <begin position="90"/>
        <end position="213"/>
    </location>
</feature>